<dbReference type="AlphaFoldDB" id="A0A520LLP3"/>
<evidence type="ECO:0000313" key="1">
    <source>
        <dbReference type="EMBL" id="RZO06456.1"/>
    </source>
</evidence>
<reference evidence="1 2" key="1">
    <citation type="submission" date="2019-02" db="EMBL/GenBank/DDBJ databases">
        <title>Prokaryotic population dynamics and viral predation in marine succession experiment using metagenomics: the confinement effect.</title>
        <authorList>
            <person name="Haro-Moreno J.M."/>
            <person name="Rodriguez-Valera F."/>
            <person name="Lopez-Perez M."/>
        </authorList>
    </citation>
    <scope>NUCLEOTIDE SEQUENCE [LARGE SCALE GENOMIC DNA]</scope>
    <source>
        <strain evidence="1">MED-G169</strain>
    </source>
</reference>
<dbReference type="Pfam" id="PF07277">
    <property type="entry name" value="SapC"/>
    <property type="match status" value="1"/>
</dbReference>
<dbReference type="EMBL" id="SHBO01000025">
    <property type="protein sequence ID" value="RZO06456.1"/>
    <property type="molecule type" value="Genomic_DNA"/>
</dbReference>
<organism evidence="1 2">
    <name type="scientific">SAR92 clade bacterium</name>
    <dbReference type="NCBI Taxonomy" id="2315479"/>
    <lineage>
        <taxon>Bacteria</taxon>
        <taxon>Pseudomonadati</taxon>
        <taxon>Pseudomonadota</taxon>
        <taxon>Gammaproteobacteria</taxon>
        <taxon>Cellvibrionales</taxon>
        <taxon>Porticoccaceae</taxon>
        <taxon>SAR92 clade</taxon>
    </lineage>
</organism>
<protein>
    <submittedName>
        <fullName evidence="1">Multidrug transporter</fullName>
    </submittedName>
</protein>
<evidence type="ECO:0000313" key="2">
    <source>
        <dbReference type="Proteomes" id="UP000318148"/>
    </source>
</evidence>
<comment type="caution">
    <text evidence="1">The sequence shown here is derived from an EMBL/GenBank/DDBJ whole genome shotgun (WGS) entry which is preliminary data.</text>
</comment>
<accession>A0A520LLP3</accession>
<dbReference type="Proteomes" id="UP000318148">
    <property type="component" value="Unassembled WGS sequence"/>
</dbReference>
<dbReference type="InterPro" id="IPR010836">
    <property type="entry name" value="SapC"/>
</dbReference>
<sequence>MANHELLNNISHRDLRVIADRSLDLGDNTPTVLAFPNEFRQLQSEFPICFCKDPDTGQFHCAAVLGFEDNENLFFVDGNWRSQYVPLMLQKGPFLIGEPSPETGLQNAEPMIHIDMDHPRVSRSDGEKVFLEQGGNSSFLEGIRNVLEAIYQGRQHSKNFIEILLANDLIEDFSLEICLSDGSKNTLRGFYTIAENKLNSLSLDVIQKLMSSGYLQAVYMMIASFENFKRLIHFKDSEAA</sequence>
<name>A0A520LLP3_9GAMM</name>
<proteinExistence type="predicted"/>
<gene>
    <name evidence="1" type="ORF">EVB02_02530</name>
</gene>